<proteinExistence type="predicted"/>
<feature type="transmembrane region" description="Helical" evidence="5">
    <location>
        <begin position="251"/>
        <end position="274"/>
    </location>
</feature>
<dbReference type="PANTHER" id="PTHR31465:SF9">
    <property type="entry name" value="SPHINGOID LONG-CHAIN BASE TRANSPORTER RSB1"/>
    <property type="match status" value="1"/>
</dbReference>
<dbReference type="AlphaFoldDB" id="A0A5C3LH33"/>
<keyword evidence="7" id="KW-1185">Reference proteome</keyword>
<keyword evidence="4 5" id="KW-0472">Membrane</keyword>
<feature type="transmembrane region" description="Helical" evidence="5">
    <location>
        <begin position="135"/>
        <end position="158"/>
    </location>
</feature>
<dbReference type="PANTHER" id="PTHR31465">
    <property type="entry name" value="PROTEIN RTA1-RELATED"/>
    <property type="match status" value="1"/>
</dbReference>
<dbReference type="GO" id="GO:0000324">
    <property type="term" value="C:fungal-type vacuole"/>
    <property type="evidence" value="ECO:0007669"/>
    <property type="project" value="TreeGrafter"/>
</dbReference>
<dbReference type="STRING" id="68775.A0A5C3LH33"/>
<dbReference type="OrthoDB" id="3358017at2759"/>
<dbReference type="GO" id="GO:0005886">
    <property type="term" value="C:plasma membrane"/>
    <property type="evidence" value="ECO:0007669"/>
    <property type="project" value="TreeGrafter"/>
</dbReference>
<feature type="transmembrane region" description="Helical" evidence="5">
    <location>
        <begin position="30"/>
        <end position="47"/>
    </location>
</feature>
<name>A0A5C3LH33_9AGAR</name>
<evidence type="ECO:0000313" key="7">
    <source>
        <dbReference type="Proteomes" id="UP000308652"/>
    </source>
</evidence>
<organism evidence="6 7">
    <name type="scientific">Crucibulum laeve</name>
    <dbReference type="NCBI Taxonomy" id="68775"/>
    <lineage>
        <taxon>Eukaryota</taxon>
        <taxon>Fungi</taxon>
        <taxon>Dikarya</taxon>
        <taxon>Basidiomycota</taxon>
        <taxon>Agaricomycotina</taxon>
        <taxon>Agaricomycetes</taxon>
        <taxon>Agaricomycetidae</taxon>
        <taxon>Agaricales</taxon>
        <taxon>Agaricineae</taxon>
        <taxon>Nidulariaceae</taxon>
        <taxon>Crucibulum</taxon>
    </lineage>
</organism>
<evidence type="ECO:0000256" key="1">
    <source>
        <dbReference type="ARBA" id="ARBA00004141"/>
    </source>
</evidence>
<accession>A0A5C3LH33</accession>
<feature type="transmembrane region" description="Helical" evidence="5">
    <location>
        <begin position="91"/>
        <end position="114"/>
    </location>
</feature>
<evidence type="ECO:0000256" key="2">
    <source>
        <dbReference type="ARBA" id="ARBA00022692"/>
    </source>
</evidence>
<comment type="subcellular location">
    <subcellularLocation>
        <location evidence="1">Membrane</location>
        <topology evidence="1">Multi-pass membrane protein</topology>
    </subcellularLocation>
</comment>
<protein>
    <submittedName>
        <fullName evidence="6">RTA1-domain-containing protein</fullName>
    </submittedName>
</protein>
<keyword evidence="3 5" id="KW-1133">Transmembrane helix</keyword>
<dbReference type="InterPro" id="IPR007568">
    <property type="entry name" value="RTA1"/>
</dbReference>
<feature type="transmembrane region" description="Helical" evidence="5">
    <location>
        <begin position="59"/>
        <end position="79"/>
    </location>
</feature>
<evidence type="ECO:0000256" key="4">
    <source>
        <dbReference type="ARBA" id="ARBA00023136"/>
    </source>
</evidence>
<feature type="transmembrane region" description="Helical" evidence="5">
    <location>
        <begin position="219"/>
        <end position="239"/>
    </location>
</feature>
<dbReference type="EMBL" id="ML213743">
    <property type="protein sequence ID" value="TFK31493.1"/>
    <property type="molecule type" value="Genomic_DNA"/>
</dbReference>
<dbReference type="Pfam" id="PF04479">
    <property type="entry name" value="RTA1"/>
    <property type="match status" value="1"/>
</dbReference>
<evidence type="ECO:0000313" key="6">
    <source>
        <dbReference type="EMBL" id="TFK31493.1"/>
    </source>
</evidence>
<evidence type="ECO:0000256" key="5">
    <source>
        <dbReference type="SAM" id="Phobius"/>
    </source>
</evidence>
<dbReference type="Proteomes" id="UP000308652">
    <property type="component" value="Unassembled WGS sequence"/>
</dbReference>
<gene>
    <name evidence="6" type="ORF">BDQ12DRAFT_660431</name>
</gene>
<feature type="transmembrane region" description="Helical" evidence="5">
    <location>
        <begin position="170"/>
        <end position="190"/>
    </location>
</feature>
<reference evidence="6 7" key="1">
    <citation type="journal article" date="2019" name="Nat. Ecol. Evol.">
        <title>Megaphylogeny resolves global patterns of mushroom evolution.</title>
        <authorList>
            <person name="Varga T."/>
            <person name="Krizsan K."/>
            <person name="Foldi C."/>
            <person name="Dima B."/>
            <person name="Sanchez-Garcia M."/>
            <person name="Sanchez-Ramirez S."/>
            <person name="Szollosi G.J."/>
            <person name="Szarkandi J.G."/>
            <person name="Papp V."/>
            <person name="Albert L."/>
            <person name="Andreopoulos W."/>
            <person name="Angelini C."/>
            <person name="Antonin V."/>
            <person name="Barry K.W."/>
            <person name="Bougher N.L."/>
            <person name="Buchanan P."/>
            <person name="Buyck B."/>
            <person name="Bense V."/>
            <person name="Catcheside P."/>
            <person name="Chovatia M."/>
            <person name="Cooper J."/>
            <person name="Damon W."/>
            <person name="Desjardin D."/>
            <person name="Finy P."/>
            <person name="Geml J."/>
            <person name="Haridas S."/>
            <person name="Hughes K."/>
            <person name="Justo A."/>
            <person name="Karasinski D."/>
            <person name="Kautmanova I."/>
            <person name="Kiss B."/>
            <person name="Kocsube S."/>
            <person name="Kotiranta H."/>
            <person name="LaButti K.M."/>
            <person name="Lechner B.E."/>
            <person name="Liimatainen K."/>
            <person name="Lipzen A."/>
            <person name="Lukacs Z."/>
            <person name="Mihaltcheva S."/>
            <person name="Morgado L.N."/>
            <person name="Niskanen T."/>
            <person name="Noordeloos M.E."/>
            <person name="Ohm R.A."/>
            <person name="Ortiz-Santana B."/>
            <person name="Ovrebo C."/>
            <person name="Racz N."/>
            <person name="Riley R."/>
            <person name="Savchenko A."/>
            <person name="Shiryaev A."/>
            <person name="Soop K."/>
            <person name="Spirin V."/>
            <person name="Szebenyi C."/>
            <person name="Tomsovsky M."/>
            <person name="Tulloss R.E."/>
            <person name="Uehling J."/>
            <person name="Grigoriev I.V."/>
            <person name="Vagvolgyi C."/>
            <person name="Papp T."/>
            <person name="Martin F.M."/>
            <person name="Miettinen O."/>
            <person name="Hibbett D.S."/>
            <person name="Nagy L.G."/>
        </authorList>
    </citation>
    <scope>NUCLEOTIDE SEQUENCE [LARGE SCALE GENOMIC DNA]</scope>
    <source>
        <strain evidence="6 7">CBS 166.37</strain>
    </source>
</reference>
<evidence type="ECO:0000256" key="3">
    <source>
        <dbReference type="ARBA" id="ARBA00022989"/>
    </source>
</evidence>
<sequence length="305" mass="33510">MVAIDGDSLFSLISRANSAHKDTPYGYVPTQWITILFLVLFSISTLAHTGQLIYFRTWWMIPTVILCGCLEILGWSARLWSSISPMSSNAFTIQITATIIGPTPLVAANFIILGRVIRRLGPAYSRLSPSLYARLFLGCDIISLVVQAVGGAMASIAVDPTPGGNVMLGGIIFQMTTITVYAISAAEFFYRYNKNLPVSPGRTVEGKPHMMRANMTPNLKMMSIALVFSTCILFIRAIYRTAELIDGWNGVIITTQVYFNIFDGAMIVLAIYTLNFAHPGRLLAGNSTIQEEEKMTSLNSRSTEV</sequence>
<keyword evidence="2 5" id="KW-0812">Transmembrane</keyword>